<reference evidence="2 3" key="1">
    <citation type="submission" date="2018-06" db="EMBL/GenBank/DDBJ databases">
        <authorList>
            <consortium name="Pathogen Informatics"/>
            <person name="Doyle S."/>
        </authorList>
    </citation>
    <scope>NUCLEOTIDE SEQUENCE [LARGE SCALE GENOMIC DNA]</scope>
    <source>
        <strain evidence="2 3">NCTC12360</strain>
    </source>
</reference>
<proteinExistence type="predicted"/>
<name>A0A376GVB8_ENTGA</name>
<gene>
    <name evidence="2" type="ORF">NCTC12360_00394</name>
</gene>
<accession>A0A376GVB8</accession>
<dbReference type="RefSeq" id="WP_060813342.1">
    <property type="nucleotide sequence ID" value="NZ_JBHULA010000008.1"/>
</dbReference>
<feature type="transmembrane region" description="Helical" evidence="1">
    <location>
        <begin position="88"/>
        <end position="104"/>
    </location>
</feature>
<organism evidence="2 3">
    <name type="scientific">Enterococcus gallinarum</name>
    <dbReference type="NCBI Taxonomy" id="1353"/>
    <lineage>
        <taxon>Bacteria</taxon>
        <taxon>Bacillati</taxon>
        <taxon>Bacillota</taxon>
        <taxon>Bacilli</taxon>
        <taxon>Lactobacillales</taxon>
        <taxon>Enterococcaceae</taxon>
        <taxon>Enterococcus</taxon>
    </lineage>
</organism>
<evidence type="ECO:0000313" key="3">
    <source>
        <dbReference type="Proteomes" id="UP000254807"/>
    </source>
</evidence>
<evidence type="ECO:0000256" key="1">
    <source>
        <dbReference type="SAM" id="Phobius"/>
    </source>
</evidence>
<protein>
    <submittedName>
        <fullName evidence="2">Uncharacterized protein</fullName>
    </submittedName>
</protein>
<dbReference type="Proteomes" id="UP000254807">
    <property type="component" value="Unassembled WGS sequence"/>
</dbReference>
<evidence type="ECO:0000313" key="2">
    <source>
        <dbReference type="EMBL" id="STD81976.1"/>
    </source>
</evidence>
<feature type="transmembrane region" description="Helical" evidence="1">
    <location>
        <begin position="57"/>
        <end position="79"/>
    </location>
</feature>
<feature type="transmembrane region" description="Helical" evidence="1">
    <location>
        <begin position="20"/>
        <end position="37"/>
    </location>
</feature>
<keyword evidence="1" id="KW-0472">Membrane</keyword>
<keyword evidence="1" id="KW-1133">Transmembrane helix</keyword>
<dbReference type="AlphaFoldDB" id="A0A376GVB8"/>
<sequence length="105" mass="12325">MLKKIPFSKLFRWFAKGYSLVFLSCYVFSRFILFRFSSFRLSTGSDQLTTRTYSGNLIGLMFEPTILLLIIGGLLYLAWKEKHWIRELMYPVVVLLLLVIGTILY</sequence>
<keyword evidence="1" id="KW-0812">Transmembrane</keyword>
<dbReference type="EMBL" id="UFYW01000001">
    <property type="protein sequence ID" value="STD81976.1"/>
    <property type="molecule type" value="Genomic_DNA"/>
</dbReference>
<keyword evidence="3" id="KW-1185">Reference proteome</keyword>